<organism evidence="1 2">
    <name type="scientific">Sphaerisporangium siamense</name>
    <dbReference type="NCBI Taxonomy" id="795645"/>
    <lineage>
        <taxon>Bacteria</taxon>
        <taxon>Bacillati</taxon>
        <taxon>Actinomycetota</taxon>
        <taxon>Actinomycetes</taxon>
        <taxon>Streptosporangiales</taxon>
        <taxon>Streptosporangiaceae</taxon>
        <taxon>Sphaerisporangium</taxon>
    </lineage>
</organism>
<dbReference type="EMBL" id="JACHND010000001">
    <property type="protein sequence ID" value="MBB4699317.1"/>
    <property type="molecule type" value="Genomic_DNA"/>
</dbReference>
<protein>
    <submittedName>
        <fullName evidence="1">Uncharacterized protein</fullName>
    </submittedName>
</protein>
<keyword evidence="2" id="KW-1185">Reference proteome</keyword>
<dbReference type="Proteomes" id="UP000542210">
    <property type="component" value="Unassembled WGS sequence"/>
</dbReference>
<gene>
    <name evidence="1" type="ORF">BJ982_000861</name>
</gene>
<dbReference type="AlphaFoldDB" id="A0A7W7D2Z1"/>
<accession>A0A7W7D2Z1</accession>
<dbReference type="RefSeq" id="WP_184876760.1">
    <property type="nucleotide sequence ID" value="NZ_BOOV01000052.1"/>
</dbReference>
<evidence type="ECO:0000313" key="1">
    <source>
        <dbReference type="EMBL" id="MBB4699317.1"/>
    </source>
</evidence>
<comment type="caution">
    <text evidence="1">The sequence shown here is derived from an EMBL/GenBank/DDBJ whole genome shotgun (WGS) entry which is preliminary data.</text>
</comment>
<proteinExistence type="predicted"/>
<reference evidence="1 2" key="1">
    <citation type="submission" date="2020-08" db="EMBL/GenBank/DDBJ databases">
        <title>Sequencing the genomes of 1000 actinobacteria strains.</title>
        <authorList>
            <person name="Klenk H.-P."/>
        </authorList>
    </citation>
    <scope>NUCLEOTIDE SEQUENCE [LARGE SCALE GENOMIC DNA]</scope>
    <source>
        <strain evidence="1 2">DSM 45784</strain>
    </source>
</reference>
<sequence length="126" mass="14235">MTANRPDGTNRGRRDVKPVPGYEDLWPHIAVLDKPGAPDHGEQIIPVRTLSLMIAPSVEVFHTEWARQTGLIALGQLARYTLPREWQAGARRRSNELMARYNTEAGFEVLRGLHREYGVFPPDPLP</sequence>
<name>A0A7W7D2Z1_9ACTN</name>
<evidence type="ECO:0000313" key="2">
    <source>
        <dbReference type="Proteomes" id="UP000542210"/>
    </source>
</evidence>